<evidence type="ECO:0000313" key="10">
    <source>
        <dbReference type="EMBL" id="MBL0740778.1"/>
    </source>
</evidence>
<evidence type="ECO:0000256" key="2">
    <source>
        <dbReference type="ARBA" id="ARBA00012438"/>
    </source>
</evidence>
<keyword evidence="11" id="KW-1185">Reference proteome</keyword>
<dbReference type="SMART" id="SM00448">
    <property type="entry name" value="REC"/>
    <property type="match status" value="1"/>
</dbReference>
<feature type="coiled-coil region" evidence="7">
    <location>
        <begin position="139"/>
        <end position="170"/>
    </location>
</feature>
<comment type="catalytic activity">
    <reaction evidence="1">
        <text>ATP + protein L-histidine = ADP + protein N-phospho-L-histidine.</text>
        <dbReference type="EC" id="2.7.13.3"/>
    </reaction>
</comment>
<dbReference type="PROSITE" id="PS50110">
    <property type="entry name" value="RESPONSE_REGULATORY"/>
    <property type="match status" value="1"/>
</dbReference>
<dbReference type="InterPro" id="IPR011006">
    <property type="entry name" value="CheY-like_superfamily"/>
</dbReference>
<dbReference type="InterPro" id="IPR003594">
    <property type="entry name" value="HATPase_dom"/>
</dbReference>
<keyword evidence="7" id="KW-0175">Coiled coil</keyword>
<evidence type="ECO:0000256" key="1">
    <source>
        <dbReference type="ARBA" id="ARBA00000085"/>
    </source>
</evidence>
<dbReference type="InterPro" id="IPR001789">
    <property type="entry name" value="Sig_transdc_resp-reg_receiver"/>
</dbReference>
<organism evidence="10 11">
    <name type="scientific">Chryseolinea lacunae</name>
    <dbReference type="NCBI Taxonomy" id="2801331"/>
    <lineage>
        <taxon>Bacteria</taxon>
        <taxon>Pseudomonadati</taxon>
        <taxon>Bacteroidota</taxon>
        <taxon>Cytophagia</taxon>
        <taxon>Cytophagales</taxon>
        <taxon>Fulvivirgaceae</taxon>
        <taxon>Chryseolinea</taxon>
    </lineage>
</organism>
<evidence type="ECO:0000256" key="6">
    <source>
        <dbReference type="PROSITE-ProRule" id="PRU00169"/>
    </source>
</evidence>
<gene>
    <name evidence="10" type="ORF">JI741_06085</name>
</gene>
<feature type="domain" description="Histidine kinase" evidence="8">
    <location>
        <begin position="173"/>
        <end position="385"/>
    </location>
</feature>
<dbReference type="InterPro" id="IPR005467">
    <property type="entry name" value="His_kinase_dom"/>
</dbReference>
<dbReference type="PROSITE" id="PS50109">
    <property type="entry name" value="HIS_KIN"/>
    <property type="match status" value="1"/>
</dbReference>
<dbReference type="SUPFAM" id="SSF52172">
    <property type="entry name" value="CheY-like"/>
    <property type="match status" value="1"/>
</dbReference>
<dbReference type="EC" id="2.7.13.3" evidence="2"/>
<dbReference type="RefSeq" id="WP_202008159.1">
    <property type="nucleotide sequence ID" value="NZ_JAERRB010000002.1"/>
</dbReference>
<evidence type="ECO:0000259" key="9">
    <source>
        <dbReference type="PROSITE" id="PS50110"/>
    </source>
</evidence>
<proteinExistence type="predicted"/>
<accession>A0ABS1KMS5</accession>
<name>A0ABS1KMS5_9BACT</name>
<feature type="domain" description="Response regulatory" evidence="9">
    <location>
        <begin position="6"/>
        <end position="123"/>
    </location>
</feature>
<evidence type="ECO:0000256" key="4">
    <source>
        <dbReference type="ARBA" id="ARBA00022679"/>
    </source>
</evidence>
<dbReference type="Pfam" id="PF00072">
    <property type="entry name" value="Response_reg"/>
    <property type="match status" value="1"/>
</dbReference>
<reference evidence="10 11" key="1">
    <citation type="submission" date="2021-01" db="EMBL/GenBank/DDBJ databases">
        <title>Chryseolinea sp. Jin1 Genome sequencing and assembly.</title>
        <authorList>
            <person name="Kim I."/>
        </authorList>
    </citation>
    <scope>NUCLEOTIDE SEQUENCE [LARGE SCALE GENOMIC DNA]</scope>
    <source>
        <strain evidence="10 11">Jin1</strain>
    </source>
</reference>
<dbReference type="PANTHER" id="PTHR42878:SF15">
    <property type="entry name" value="BACTERIOPHYTOCHROME"/>
    <property type="match status" value="1"/>
</dbReference>
<dbReference type="SUPFAM" id="SSF47384">
    <property type="entry name" value="Homodimeric domain of signal transducing histidine kinase"/>
    <property type="match status" value="1"/>
</dbReference>
<evidence type="ECO:0000313" key="11">
    <source>
        <dbReference type="Proteomes" id="UP000613030"/>
    </source>
</evidence>
<dbReference type="InterPro" id="IPR050351">
    <property type="entry name" value="BphY/WalK/GraS-like"/>
</dbReference>
<feature type="modified residue" description="4-aspartylphosphate" evidence="6">
    <location>
        <position position="55"/>
    </location>
</feature>
<dbReference type="InterPro" id="IPR004358">
    <property type="entry name" value="Sig_transdc_His_kin-like_C"/>
</dbReference>
<dbReference type="Pfam" id="PF02518">
    <property type="entry name" value="HATPase_c"/>
    <property type="match status" value="1"/>
</dbReference>
<dbReference type="Gene3D" id="3.40.50.2300">
    <property type="match status" value="1"/>
</dbReference>
<dbReference type="Gene3D" id="3.30.565.10">
    <property type="entry name" value="Histidine kinase-like ATPase, C-terminal domain"/>
    <property type="match status" value="1"/>
</dbReference>
<dbReference type="Pfam" id="PF00512">
    <property type="entry name" value="HisKA"/>
    <property type="match status" value="1"/>
</dbReference>
<comment type="caution">
    <text evidence="10">The sequence shown here is derived from an EMBL/GenBank/DDBJ whole genome shotgun (WGS) entry which is preliminary data.</text>
</comment>
<dbReference type="InterPro" id="IPR003661">
    <property type="entry name" value="HisK_dim/P_dom"/>
</dbReference>
<keyword evidence="4" id="KW-0808">Transferase</keyword>
<dbReference type="Proteomes" id="UP000613030">
    <property type="component" value="Unassembled WGS sequence"/>
</dbReference>
<sequence length="387" mass="43005">MSTHVTLLLIDDKSTNIFALEQLLEKPDRSFLQATDGNEGLRLALNHDVDLIILDVQMPGMDGFEVAHILKSNKRTKDIPIIFASAEKKERQSIIQGFEEGAVDYLPKPLDPELTKAKVAVLLTIQLQKRELIAKNIALQEADARINALNTELKNHLEQLEQANKDLESFSYSVSHDLRAPVRSIIGYATMLAEDLDTNDARIRQALGRVQQNALKMNQMIDDLLAFSKLGRKPLQTTAVDMTQLVEMVLHEIKTQQNHQAKIVLHKLHPTRGDHALLAHVWTNLISNAIKYSGKKESPLVEISSAEVGGEVVYAVKDNGAGFSMDYASRLFGVFQRLHKSSEFEGTGVGLAIVHRIVGRHGGRIWAEAKDGEGATFYFTLGAAQDF</sequence>
<keyword evidence="5" id="KW-0418">Kinase</keyword>
<dbReference type="PANTHER" id="PTHR42878">
    <property type="entry name" value="TWO-COMPONENT HISTIDINE KINASE"/>
    <property type="match status" value="1"/>
</dbReference>
<protein>
    <recommendedName>
        <fullName evidence="2">histidine kinase</fullName>
        <ecNumber evidence="2">2.7.13.3</ecNumber>
    </recommendedName>
</protein>
<dbReference type="PRINTS" id="PR00344">
    <property type="entry name" value="BCTRLSENSOR"/>
</dbReference>
<dbReference type="InterPro" id="IPR036097">
    <property type="entry name" value="HisK_dim/P_sf"/>
</dbReference>
<dbReference type="SMART" id="SM00388">
    <property type="entry name" value="HisKA"/>
    <property type="match status" value="1"/>
</dbReference>
<dbReference type="SMART" id="SM00387">
    <property type="entry name" value="HATPase_c"/>
    <property type="match status" value="1"/>
</dbReference>
<dbReference type="EMBL" id="JAERRB010000002">
    <property type="protein sequence ID" value="MBL0740778.1"/>
    <property type="molecule type" value="Genomic_DNA"/>
</dbReference>
<evidence type="ECO:0000256" key="7">
    <source>
        <dbReference type="SAM" id="Coils"/>
    </source>
</evidence>
<evidence type="ECO:0000256" key="5">
    <source>
        <dbReference type="ARBA" id="ARBA00022777"/>
    </source>
</evidence>
<dbReference type="CDD" id="cd00082">
    <property type="entry name" value="HisKA"/>
    <property type="match status" value="1"/>
</dbReference>
<dbReference type="Gene3D" id="1.10.287.130">
    <property type="match status" value="1"/>
</dbReference>
<keyword evidence="3 6" id="KW-0597">Phosphoprotein</keyword>
<dbReference type="InterPro" id="IPR036890">
    <property type="entry name" value="HATPase_C_sf"/>
</dbReference>
<evidence type="ECO:0000256" key="3">
    <source>
        <dbReference type="ARBA" id="ARBA00022553"/>
    </source>
</evidence>
<evidence type="ECO:0000259" key="8">
    <source>
        <dbReference type="PROSITE" id="PS50109"/>
    </source>
</evidence>
<dbReference type="SUPFAM" id="SSF55874">
    <property type="entry name" value="ATPase domain of HSP90 chaperone/DNA topoisomerase II/histidine kinase"/>
    <property type="match status" value="1"/>
</dbReference>